<sequence length="102" mass="11067">MGDSMITPPQSGVPGSRSSIHMDPKKVAECEAIFGVAVQTVKGIRLANTYANALWKGVFDRWTSNKMPAKPRYKSRQAADSSIQVGVFKCDLPSRKDGPVLS</sequence>
<dbReference type="Proteomes" id="UP000054321">
    <property type="component" value="Unassembled WGS sequence"/>
</dbReference>
<proteinExistence type="predicted"/>
<evidence type="ECO:0000313" key="3">
    <source>
        <dbReference type="Proteomes" id="UP000054321"/>
    </source>
</evidence>
<evidence type="ECO:0000256" key="1">
    <source>
        <dbReference type="SAM" id="MobiDB-lite"/>
    </source>
</evidence>
<evidence type="ECO:0000313" key="2">
    <source>
        <dbReference type="EMBL" id="KIN00077.1"/>
    </source>
</evidence>
<gene>
    <name evidence="2" type="ORF">OIDMADRAFT_54684</name>
</gene>
<feature type="region of interest" description="Disordered" evidence="1">
    <location>
        <begin position="1"/>
        <end position="21"/>
    </location>
</feature>
<reference evidence="3" key="2">
    <citation type="submission" date="2015-01" db="EMBL/GenBank/DDBJ databases">
        <title>Evolutionary Origins and Diversification of the Mycorrhizal Mutualists.</title>
        <authorList>
            <consortium name="DOE Joint Genome Institute"/>
            <consortium name="Mycorrhizal Genomics Consortium"/>
            <person name="Kohler A."/>
            <person name="Kuo A."/>
            <person name="Nagy L.G."/>
            <person name="Floudas D."/>
            <person name="Copeland A."/>
            <person name="Barry K.W."/>
            <person name="Cichocki N."/>
            <person name="Veneault-Fourrey C."/>
            <person name="LaButti K."/>
            <person name="Lindquist E.A."/>
            <person name="Lipzen A."/>
            <person name="Lundell T."/>
            <person name="Morin E."/>
            <person name="Murat C."/>
            <person name="Riley R."/>
            <person name="Ohm R."/>
            <person name="Sun H."/>
            <person name="Tunlid A."/>
            <person name="Henrissat B."/>
            <person name="Grigoriev I.V."/>
            <person name="Hibbett D.S."/>
            <person name="Martin F."/>
        </authorList>
    </citation>
    <scope>NUCLEOTIDE SEQUENCE [LARGE SCALE GENOMIC DNA]</scope>
    <source>
        <strain evidence="3">Zn</strain>
    </source>
</reference>
<protein>
    <submittedName>
        <fullName evidence="2">Uncharacterized protein</fullName>
    </submittedName>
</protein>
<organism evidence="2 3">
    <name type="scientific">Oidiodendron maius (strain Zn)</name>
    <dbReference type="NCBI Taxonomy" id="913774"/>
    <lineage>
        <taxon>Eukaryota</taxon>
        <taxon>Fungi</taxon>
        <taxon>Dikarya</taxon>
        <taxon>Ascomycota</taxon>
        <taxon>Pezizomycotina</taxon>
        <taxon>Leotiomycetes</taxon>
        <taxon>Leotiomycetes incertae sedis</taxon>
        <taxon>Myxotrichaceae</taxon>
        <taxon>Oidiodendron</taxon>
    </lineage>
</organism>
<reference evidence="2 3" key="1">
    <citation type="submission" date="2014-04" db="EMBL/GenBank/DDBJ databases">
        <authorList>
            <consortium name="DOE Joint Genome Institute"/>
            <person name="Kuo A."/>
            <person name="Martino E."/>
            <person name="Perotto S."/>
            <person name="Kohler A."/>
            <person name="Nagy L.G."/>
            <person name="Floudas D."/>
            <person name="Copeland A."/>
            <person name="Barry K.W."/>
            <person name="Cichocki N."/>
            <person name="Veneault-Fourrey C."/>
            <person name="LaButti K."/>
            <person name="Lindquist E.A."/>
            <person name="Lipzen A."/>
            <person name="Lundell T."/>
            <person name="Morin E."/>
            <person name="Murat C."/>
            <person name="Sun H."/>
            <person name="Tunlid A."/>
            <person name="Henrissat B."/>
            <person name="Grigoriev I.V."/>
            <person name="Hibbett D.S."/>
            <person name="Martin F."/>
            <person name="Nordberg H.P."/>
            <person name="Cantor M.N."/>
            <person name="Hua S.X."/>
        </authorList>
    </citation>
    <scope>NUCLEOTIDE SEQUENCE [LARGE SCALE GENOMIC DNA]</scope>
    <source>
        <strain evidence="2 3">Zn</strain>
    </source>
</reference>
<accession>A0A0C3HCI8</accession>
<dbReference type="HOGENOM" id="CLU_2278276_0_0_1"/>
<dbReference type="AlphaFoldDB" id="A0A0C3HCI8"/>
<keyword evidence="3" id="KW-1185">Reference proteome</keyword>
<dbReference type="EMBL" id="KN832877">
    <property type="protein sequence ID" value="KIN00077.1"/>
    <property type="molecule type" value="Genomic_DNA"/>
</dbReference>
<dbReference type="InParanoid" id="A0A0C3HCI8"/>
<name>A0A0C3HCI8_OIDMZ</name>